<dbReference type="SMART" id="SM00448">
    <property type="entry name" value="REC"/>
    <property type="match status" value="1"/>
</dbReference>
<dbReference type="InterPro" id="IPR002197">
    <property type="entry name" value="HTH_Fis"/>
</dbReference>
<organism evidence="11 12">
    <name type="scientific">Desulfurispirillum indicum (strain ATCC BAA-1389 / DSM 22839 / S5)</name>
    <dbReference type="NCBI Taxonomy" id="653733"/>
    <lineage>
        <taxon>Bacteria</taxon>
        <taxon>Pseudomonadati</taxon>
        <taxon>Chrysiogenota</taxon>
        <taxon>Chrysiogenia</taxon>
        <taxon>Chrysiogenales</taxon>
        <taxon>Chrysiogenaceae</taxon>
        <taxon>Desulfurispirillum</taxon>
    </lineage>
</organism>
<evidence type="ECO:0000256" key="3">
    <source>
        <dbReference type="ARBA" id="ARBA00022840"/>
    </source>
</evidence>
<dbReference type="FunFam" id="3.40.50.300:FF:000006">
    <property type="entry name" value="DNA-binding transcriptional regulator NtrC"/>
    <property type="match status" value="1"/>
</dbReference>
<feature type="domain" description="Response regulatory" evidence="10">
    <location>
        <begin position="3"/>
        <end position="117"/>
    </location>
</feature>
<protein>
    <submittedName>
        <fullName evidence="11">Sigma-54 factor interaction domain-containing protein</fullName>
    </submittedName>
</protein>
<dbReference type="CDD" id="cd00009">
    <property type="entry name" value="AAA"/>
    <property type="match status" value="1"/>
</dbReference>
<sequence length="450" mass="51118">MTQILIVDDDQAMCRLLKRLLQKAGMDVVCKSDPHEAVDVLSRQEFDLVLSDFYMPQLTGEDILHHVKNLQPATDVIIMTAFASIEHAVNAMRSGAYDYIVKPFQNDDVLHAVGRVLEKRRLERENTLLRSQLVRTSSFHHMVGKSVAMERLFTLIQKVSQSDATVNLQGESGTGKELVARAIHQCGPRSSKPFVAVNCSALPDTLLESELFGHARGAFTGAAEARQGLFQHADGGTLFLDEIADTSPAVQAKLLRVLQEKKVRRLGDNMEKGVDVRVITATSRDLNHLMEQEAFREDLFYRINVFPIAVPPLRERREDIPMLAEHFLQGRKRLETRTMDILCAYHWPGNIRELENLMERLCVFIEAEHIFPDDLPAEIHGFSRLPMDTQLPYNEAKEQALREFHHEYLGSILSRAGGNITQAARTLNLDRANLQRLLRRYTIDPDTYRS</sequence>
<dbReference type="PROSITE" id="PS50045">
    <property type="entry name" value="SIGMA54_INTERACT_4"/>
    <property type="match status" value="1"/>
</dbReference>
<dbReference type="Gene3D" id="3.40.50.2300">
    <property type="match status" value="1"/>
</dbReference>
<evidence type="ECO:0000256" key="4">
    <source>
        <dbReference type="ARBA" id="ARBA00023012"/>
    </source>
</evidence>
<dbReference type="SUPFAM" id="SSF52172">
    <property type="entry name" value="CheY-like"/>
    <property type="match status" value="1"/>
</dbReference>
<feature type="domain" description="Sigma-54 factor interaction" evidence="9">
    <location>
        <begin position="142"/>
        <end position="363"/>
    </location>
</feature>
<dbReference type="InterPro" id="IPR003593">
    <property type="entry name" value="AAA+_ATPase"/>
</dbReference>
<dbReference type="Gene3D" id="1.10.8.60">
    <property type="match status" value="1"/>
</dbReference>
<evidence type="ECO:0000256" key="8">
    <source>
        <dbReference type="PROSITE-ProRule" id="PRU00169"/>
    </source>
</evidence>
<dbReference type="InterPro" id="IPR001789">
    <property type="entry name" value="Sig_transdc_resp-reg_receiver"/>
</dbReference>
<reference evidence="11 12" key="1">
    <citation type="submission" date="2010-12" db="EMBL/GenBank/DDBJ databases">
        <title>Complete sequence of Desulfurispirillum indicum S5.</title>
        <authorList>
            <consortium name="US DOE Joint Genome Institute"/>
            <person name="Lucas S."/>
            <person name="Copeland A."/>
            <person name="Lapidus A."/>
            <person name="Cheng J.-F."/>
            <person name="Goodwin L."/>
            <person name="Pitluck S."/>
            <person name="Chertkov O."/>
            <person name="Held B."/>
            <person name="Detter J.C."/>
            <person name="Han C."/>
            <person name="Tapia R."/>
            <person name="Land M."/>
            <person name="Hauser L."/>
            <person name="Kyrpides N."/>
            <person name="Ivanova N."/>
            <person name="Mikhailova N."/>
            <person name="Haggblom M."/>
            <person name="Rauschenbach I."/>
            <person name="Bini E."/>
            <person name="Woyke T."/>
        </authorList>
    </citation>
    <scope>NUCLEOTIDE SEQUENCE [LARGE SCALE GENOMIC DNA]</scope>
    <source>
        <strain evidence="12">ATCC BAA-1389 / DSM 22839 / S5</strain>
    </source>
</reference>
<dbReference type="KEGG" id="din:Selin_0022"/>
<accession>E6W4Q3</accession>
<dbReference type="InterPro" id="IPR027417">
    <property type="entry name" value="P-loop_NTPase"/>
</dbReference>
<name>E6W4Q3_DESIS</name>
<evidence type="ECO:0000313" key="11">
    <source>
        <dbReference type="EMBL" id="ADU64781.1"/>
    </source>
</evidence>
<dbReference type="PRINTS" id="PR01590">
    <property type="entry name" value="HTHFIS"/>
</dbReference>
<dbReference type="PROSITE" id="PS00676">
    <property type="entry name" value="SIGMA54_INTERACT_2"/>
    <property type="match status" value="1"/>
</dbReference>
<keyword evidence="4" id="KW-0902">Two-component regulatory system</keyword>
<evidence type="ECO:0000259" key="10">
    <source>
        <dbReference type="PROSITE" id="PS50110"/>
    </source>
</evidence>
<keyword evidence="5" id="KW-0805">Transcription regulation</keyword>
<dbReference type="HOGENOM" id="CLU_000445_0_6_0"/>
<dbReference type="eggNOG" id="COG2204">
    <property type="taxonomic scope" value="Bacteria"/>
</dbReference>
<feature type="modified residue" description="4-aspartylphosphate" evidence="8">
    <location>
        <position position="52"/>
    </location>
</feature>
<evidence type="ECO:0000256" key="5">
    <source>
        <dbReference type="ARBA" id="ARBA00023015"/>
    </source>
</evidence>
<keyword evidence="1 8" id="KW-0597">Phosphoprotein</keyword>
<dbReference type="RefSeq" id="WP_013504670.1">
    <property type="nucleotide sequence ID" value="NC_014836.1"/>
</dbReference>
<evidence type="ECO:0000313" key="12">
    <source>
        <dbReference type="Proteomes" id="UP000002572"/>
    </source>
</evidence>
<dbReference type="Gene3D" id="3.40.50.300">
    <property type="entry name" value="P-loop containing nucleotide triphosphate hydrolases"/>
    <property type="match status" value="1"/>
</dbReference>
<gene>
    <name evidence="11" type="ordered locus">Selin_0022</name>
</gene>
<dbReference type="EMBL" id="CP002432">
    <property type="protein sequence ID" value="ADU64781.1"/>
    <property type="molecule type" value="Genomic_DNA"/>
</dbReference>
<dbReference type="Proteomes" id="UP000002572">
    <property type="component" value="Chromosome"/>
</dbReference>
<dbReference type="AlphaFoldDB" id="E6W4Q3"/>
<dbReference type="SMART" id="SM00382">
    <property type="entry name" value="AAA"/>
    <property type="match status" value="1"/>
</dbReference>
<evidence type="ECO:0000259" key="9">
    <source>
        <dbReference type="PROSITE" id="PS50045"/>
    </source>
</evidence>
<keyword evidence="12" id="KW-1185">Reference proteome</keyword>
<evidence type="ECO:0000256" key="6">
    <source>
        <dbReference type="ARBA" id="ARBA00023125"/>
    </source>
</evidence>
<evidence type="ECO:0000256" key="2">
    <source>
        <dbReference type="ARBA" id="ARBA00022741"/>
    </source>
</evidence>
<dbReference type="SUPFAM" id="SSF52540">
    <property type="entry name" value="P-loop containing nucleoside triphosphate hydrolases"/>
    <property type="match status" value="1"/>
</dbReference>
<dbReference type="InterPro" id="IPR025943">
    <property type="entry name" value="Sigma_54_int_dom_ATP-bd_2"/>
</dbReference>
<dbReference type="InterPro" id="IPR009057">
    <property type="entry name" value="Homeodomain-like_sf"/>
</dbReference>
<dbReference type="PANTHER" id="PTHR32071:SF117">
    <property type="entry name" value="PTS-DEPENDENT DIHYDROXYACETONE KINASE OPERON REGULATORY PROTEIN-RELATED"/>
    <property type="match status" value="1"/>
</dbReference>
<proteinExistence type="predicted"/>
<dbReference type="GO" id="GO:0006355">
    <property type="term" value="P:regulation of DNA-templated transcription"/>
    <property type="evidence" value="ECO:0007669"/>
    <property type="project" value="InterPro"/>
</dbReference>
<dbReference type="InterPro" id="IPR011006">
    <property type="entry name" value="CheY-like_superfamily"/>
</dbReference>
<dbReference type="Pfam" id="PF00072">
    <property type="entry name" value="Response_reg"/>
    <property type="match status" value="1"/>
</dbReference>
<dbReference type="Gene3D" id="1.10.10.60">
    <property type="entry name" value="Homeodomain-like"/>
    <property type="match status" value="1"/>
</dbReference>
<dbReference type="FunFam" id="3.40.50.2300:FF:000018">
    <property type="entry name" value="DNA-binding transcriptional regulator NtrC"/>
    <property type="match status" value="1"/>
</dbReference>
<evidence type="ECO:0000256" key="7">
    <source>
        <dbReference type="ARBA" id="ARBA00023163"/>
    </source>
</evidence>
<dbReference type="PROSITE" id="PS50110">
    <property type="entry name" value="RESPONSE_REGULATORY"/>
    <property type="match status" value="1"/>
</dbReference>
<keyword evidence="6" id="KW-0238">DNA-binding</keyword>
<dbReference type="InterPro" id="IPR025944">
    <property type="entry name" value="Sigma_54_int_dom_CS"/>
</dbReference>
<dbReference type="Pfam" id="PF02954">
    <property type="entry name" value="HTH_8"/>
    <property type="match status" value="1"/>
</dbReference>
<keyword evidence="2" id="KW-0547">Nucleotide-binding</keyword>
<dbReference type="Pfam" id="PF00158">
    <property type="entry name" value="Sigma54_activat"/>
    <property type="match status" value="1"/>
</dbReference>
<dbReference type="PROSITE" id="PS00688">
    <property type="entry name" value="SIGMA54_INTERACT_3"/>
    <property type="match status" value="1"/>
</dbReference>
<dbReference type="InterPro" id="IPR002078">
    <property type="entry name" value="Sigma_54_int"/>
</dbReference>
<dbReference type="GO" id="GO:0000160">
    <property type="term" value="P:phosphorelay signal transduction system"/>
    <property type="evidence" value="ECO:0007669"/>
    <property type="project" value="UniProtKB-KW"/>
</dbReference>
<dbReference type="SUPFAM" id="SSF46689">
    <property type="entry name" value="Homeodomain-like"/>
    <property type="match status" value="1"/>
</dbReference>
<keyword evidence="3" id="KW-0067">ATP-binding</keyword>
<dbReference type="GO" id="GO:0005524">
    <property type="term" value="F:ATP binding"/>
    <property type="evidence" value="ECO:0007669"/>
    <property type="project" value="UniProtKB-KW"/>
</dbReference>
<dbReference type="PANTHER" id="PTHR32071">
    <property type="entry name" value="TRANSCRIPTIONAL REGULATORY PROTEIN"/>
    <property type="match status" value="1"/>
</dbReference>
<dbReference type="Pfam" id="PF25601">
    <property type="entry name" value="AAA_lid_14"/>
    <property type="match status" value="1"/>
</dbReference>
<dbReference type="STRING" id="653733.Selin_0022"/>
<dbReference type="InterPro" id="IPR058031">
    <property type="entry name" value="AAA_lid_NorR"/>
</dbReference>
<keyword evidence="7" id="KW-0804">Transcription</keyword>
<dbReference type="GO" id="GO:0043565">
    <property type="term" value="F:sequence-specific DNA binding"/>
    <property type="evidence" value="ECO:0007669"/>
    <property type="project" value="InterPro"/>
</dbReference>
<evidence type="ECO:0000256" key="1">
    <source>
        <dbReference type="ARBA" id="ARBA00022553"/>
    </source>
</evidence>
<dbReference type="InParanoid" id="E6W4Q3"/>